<protein>
    <recommendedName>
        <fullName evidence="2">DUF4842 domain-containing protein</fullName>
    </recommendedName>
</protein>
<dbReference type="RefSeq" id="WP_139261391.1">
    <property type="nucleotide sequence ID" value="NZ_FRBD01000004.1"/>
</dbReference>
<evidence type="ECO:0000313" key="4">
    <source>
        <dbReference type="Proteomes" id="UP000184130"/>
    </source>
</evidence>
<evidence type="ECO:0000313" key="3">
    <source>
        <dbReference type="EMBL" id="SHK49685.1"/>
    </source>
</evidence>
<proteinExistence type="predicted"/>
<feature type="signal peptide" evidence="1">
    <location>
        <begin position="1"/>
        <end position="22"/>
    </location>
</feature>
<feature type="domain" description="DUF4842" evidence="2">
    <location>
        <begin position="749"/>
        <end position="780"/>
    </location>
</feature>
<gene>
    <name evidence="3" type="ORF">SAMN05216463_104113</name>
</gene>
<sequence>MRKCLLNGVAALAMGCAMTACTQDFNYEQQEQEASLNNAQQTLGFYIPENQDWVMSAMITANIPVDIKDGEVYTVKVYSNDPLMDGVGYVLATDVVNNGQNFTATFRAPSYKHVYFFGLTNNEGETVYRSANIEDGELKEFNEDKEIVYDEVEVSASRTRSITVNGDTYSAFTAPTSSEIADAFPTSIPSTALEVADLTGNLYFVYKDNSTGRNYKVTRSGEVTIGGTWSNDYNKSKANNIYVDVDGDVTIKRDGMEFANIYILRGNVTLDSNYGECGGLISVAAGATLNDKRDHIAHNGGIRLYNRGTVNAQNAGGYDIGNNAAVYNEGAFAVTGPLSYSAGSSNTSYFMNMGDGCELTAPSMTMNSTCNFYSDGTVNIAGETKVTQAGITWINNGHYTTRTMVFSAHNGTFYNYCQLIVTEQCNFTDGSFNMMQNSYAELNTAVFNNFRVNMANNSGFNVKNGSKWGRQGADFIGKNLMQGFVASDDNAKCFVRLGGETQVPVYTGYAFNVQGANLTLAYNSIKFYKGFNSIDMYSTYSNVSYWSETTAEQLAANQDGDKTWNTHNVTKFVTGDDFANVKVETKSGQCAATWTIPGEPSIVEENQSWTYAFEDNKTRCDFDLNDVVIQVRESDADASKLIVTLVAAGCEYDNYVYLGDTRIAWANGSEVHAALGQSSGVMINTGNGKGVDATPVSVTIDKPSNFDFQSADFKIRPFRIGSNPDEETGAVDGYITIQKAGNTDGLWGPLGLAIPGRWKWPKERYTVNYAYPEFTSWGKEADLTLRPELSGWYENPTSGLVYGE</sequence>
<dbReference type="Proteomes" id="UP000184130">
    <property type="component" value="Unassembled WGS sequence"/>
</dbReference>
<keyword evidence="1" id="KW-0732">Signal</keyword>
<dbReference type="Pfam" id="PF16130">
    <property type="entry name" value="DUF4842"/>
    <property type="match status" value="1"/>
</dbReference>
<dbReference type="InterPro" id="IPR032295">
    <property type="entry name" value="DUF4842"/>
</dbReference>
<dbReference type="PROSITE" id="PS51257">
    <property type="entry name" value="PROKAR_LIPOPROTEIN"/>
    <property type="match status" value="1"/>
</dbReference>
<evidence type="ECO:0000256" key="1">
    <source>
        <dbReference type="SAM" id="SignalP"/>
    </source>
</evidence>
<dbReference type="OrthoDB" id="1059805at2"/>
<feature type="chain" id="PRO_5012002778" description="DUF4842 domain-containing protein" evidence="1">
    <location>
        <begin position="23"/>
        <end position="804"/>
    </location>
</feature>
<name>A0A1M6SY95_XYLRU</name>
<accession>A0A1M6SY95</accession>
<organism evidence="3 4">
    <name type="scientific">Xylanibacter ruminicola</name>
    <name type="common">Prevotella ruminicola</name>
    <dbReference type="NCBI Taxonomy" id="839"/>
    <lineage>
        <taxon>Bacteria</taxon>
        <taxon>Pseudomonadati</taxon>
        <taxon>Bacteroidota</taxon>
        <taxon>Bacteroidia</taxon>
        <taxon>Bacteroidales</taxon>
        <taxon>Prevotellaceae</taxon>
        <taxon>Xylanibacter</taxon>
    </lineage>
</organism>
<dbReference type="AlphaFoldDB" id="A0A1M6SY95"/>
<dbReference type="EMBL" id="FRBD01000004">
    <property type="protein sequence ID" value="SHK49685.1"/>
    <property type="molecule type" value="Genomic_DNA"/>
</dbReference>
<reference evidence="3 4" key="1">
    <citation type="submission" date="2016-11" db="EMBL/GenBank/DDBJ databases">
        <authorList>
            <person name="Jaros S."/>
            <person name="Januszkiewicz K."/>
            <person name="Wedrychowicz H."/>
        </authorList>
    </citation>
    <scope>NUCLEOTIDE SEQUENCE [LARGE SCALE GENOMIC DNA]</scope>
    <source>
        <strain evidence="3 4">KHT3</strain>
    </source>
</reference>
<evidence type="ECO:0000259" key="2">
    <source>
        <dbReference type="Pfam" id="PF16130"/>
    </source>
</evidence>